<reference evidence="2 3" key="1">
    <citation type="submission" date="2018-08" db="EMBL/GenBank/DDBJ databases">
        <title>Diversity &amp; Physiological Properties of Lignin-Decomposing Actinobacteria from Soil.</title>
        <authorList>
            <person name="Roh S.G."/>
            <person name="Kim S.B."/>
        </authorList>
    </citation>
    <scope>NUCLEOTIDE SEQUENCE [LARGE SCALE GENOMIC DNA]</scope>
    <source>
        <strain evidence="2 3">MMS17-GH009</strain>
    </source>
</reference>
<evidence type="ECO:0000313" key="3">
    <source>
        <dbReference type="Proteomes" id="UP000263377"/>
    </source>
</evidence>
<feature type="compositionally biased region" description="Basic and acidic residues" evidence="1">
    <location>
        <begin position="78"/>
        <end position="93"/>
    </location>
</feature>
<protein>
    <submittedName>
        <fullName evidence="2">Uncharacterized protein</fullName>
    </submittedName>
</protein>
<gene>
    <name evidence="2" type="ORF">DR950_23925</name>
</gene>
<dbReference type="RefSeq" id="WP_117488537.1">
    <property type="nucleotide sequence ID" value="NZ_QVIG01000001.1"/>
</dbReference>
<name>A0A372ZX68_9ACTN</name>
<comment type="caution">
    <text evidence="2">The sequence shown here is derived from an EMBL/GenBank/DDBJ whole genome shotgun (WGS) entry which is preliminary data.</text>
</comment>
<feature type="region of interest" description="Disordered" evidence="1">
    <location>
        <begin position="55"/>
        <end position="100"/>
    </location>
</feature>
<evidence type="ECO:0000256" key="1">
    <source>
        <dbReference type="SAM" id="MobiDB-lite"/>
    </source>
</evidence>
<organism evidence="2 3">
    <name type="scientific">Kitasatospora xanthocidica</name>
    <dbReference type="NCBI Taxonomy" id="83382"/>
    <lineage>
        <taxon>Bacteria</taxon>
        <taxon>Bacillati</taxon>
        <taxon>Actinomycetota</taxon>
        <taxon>Actinomycetes</taxon>
        <taxon>Kitasatosporales</taxon>
        <taxon>Streptomycetaceae</taxon>
        <taxon>Kitasatospora</taxon>
    </lineage>
</organism>
<sequence length="144" mass="15667">MQVRALFLVADVSWVADTDPLPAALAAAASLAVLPPAFVSVRAAPIRYRYPIRYQKHAPDQGGSGSSGSSGSQRGKGRSPDADDREQRIDGSARARYSHITPEMRRDLMEGLTRMWLAALEVRRRMSPGSPVAVLDALLKEPQQ</sequence>
<dbReference type="AlphaFoldDB" id="A0A372ZX68"/>
<keyword evidence="3" id="KW-1185">Reference proteome</keyword>
<dbReference type="Proteomes" id="UP000263377">
    <property type="component" value="Unassembled WGS sequence"/>
</dbReference>
<evidence type="ECO:0000313" key="2">
    <source>
        <dbReference type="EMBL" id="RGD60429.1"/>
    </source>
</evidence>
<accession>A0A372ZX68</accession>
<dbReference type="EMBL" id="QVIG01000001">
    <property type="protein sequence ID" value="RGD60429.1"/>
    <property type="molecule type" value="Genomic_DNA"/>
</dbReference>
<proteinExistence type="predicted"/>